<evidence type="ECO:0000313" key="2">
    <source>
        <dbReference type="EMBL" id="KAG2607322.1"/>
    </source>
</evidence>
<dbReference type="EMBL" id="CM029044">
    <property type="protein sequence ID" value="KAG2607322.1"/>
    <property type="molecule type" value="Genomic_DNA"/>
</dbReference>
<comment type="caution">
    <text evidence="2">The sequence shown here is derived from an EMBL/GenBank/DDBJ whole genome shotgun (WGS) entry which is preliminary data.</text>
</comment>
<gene>
    <name evidence="2" type="ORF">PVAP13_4NG239011</name>
</gene>
<reference evidence="2" key="1">
    <citation type="submission" date="2020-05" db="EMBL/GenBank/DDBJ databases">
        <title>WGS assembly of Panicum virgatum.</title>
        <authorList>
            <person name="Lovell J.T."/>
            <person name="Jenkins J."/>
            <person name="Shu S."/>
            <person name="Juenger T.E."/>
            <person name="Schmutz J."/>
        </authorList>
    </citation>
    <scope>NUCLEOTIDE SEQUENCE</scope>
    <source>
        <strain evidence="2">AP13</strain>
    </source>
</reference>
<feature type="region of interest" description="Disordered" evidence="1">
    <location>
        <begin position="109"/>
        <end position="150"/>
    </location>
</feature>
<dbReference type="Proteomes" id="UP000823388">
    <property type="component" value="Chromosome 4N"/>
</dbReference>
<organism evidence="2 3">
    <name type="scientific">Panicum virgatum</name>
    <name type="common">Blackwell switchgrass</name>
    <dbReference type="NCBI Taxonomy" id="38727"/>
    <lineage>
        <taxon>Eukaryota</taxon>
        <taxon>Viridiplantae</taxon>
        <taxon>Streptophyta</taxon>
        <taxon>Embryophyta</taxon>
        <taxon>Tracheophyta</taxon>
        <taxon>Spermatophyta</taxon>
        <taxon>Magnoliopsida</taxon>
        <taxon>Liliopsida</taxon>
        <taxon>Poales</taxon>
        <taxon>Poaceae</taxon>
        <taxon>PACMAD clade</taxon>
        <taxon>Panicoideae</taxon>
        <taxon>Panicodae</taxon>
        <taxon>Paniceae</taxon>
        <taxon>Panicinae</taxon>
        <taxon>Panicum</taxon>
        <taxon>Panicum sect. Hiantes</taxon>
    </lineage>
</organism>
<feature type="compositionally biased region" description="Gly residues" evidence="1">
    <location>
        <begin position="133"/>
        <end position="142"/>
    </location>
</feature>
<evidence type="ECO:0000313" key="3">
    <source>
        <dbReference type="Proteomes" id="UP000823388"/>
    </source>
</evidence>
<dbReference type="AlphaFoldDB" id="A0A8T0T6I4"/>
<sequence>MAASSSAAASSSSLLPRLADAPPSSLAARRHRTRTPRSPLPDAALGRQTPRAPPPQTLASERSYGGRAGWGAAAIPGPAGEGGGVSPVSPSSGGGLWIWTERTSSAAQISMAGAPPRPSAMQVHSLPPPSCGGFHGRCGGDGVHGRRRRRPWPVRVAAVLPPGAGGRSGDGWPS</sequence>
<protein>
    <submittedName>
        <fullName evidence="2">Uncharacterized protein</fullName>
    </submittedName>
</protein>
<evidence type="ECO:0000256" key="1">
    <source>
        <dbReference type="SAM" id="MobiDB-lite"/>
    </source>
</evidence>
<keyword evidence="3" id="KW-1185">Reference proteome</keyword>
<name>A0A8T0T6I4_PANVG</name>
<feature type="compositionally biased region" description="Low complexity" evidence="1">
    <location>
        <begin position="1"/>
        <end position="27"/>
    </location>
</feature>
<feature type="region of interest" description="Disordered" evidence="1">
    <location>
        <begin position="1"/>
        <end position="97"/>
    </location>
</feature>
<proteinExistence type="predicted"/>
<accession>A0A8T0T6I4</accession>